<dbReference type="PROSITE" id="PS51318">
    <property type="entry name" value="TAT"/>
    <property type="match status" value="1"/>
</dbReference>
<dbReference type="EMBL" id="CP018839">
    <property type="protein sequence ID" value="APR04456.1"/>
    <property type="molecule type" value="Genomic_DNA"/>
</dbReference>
<reference evidence="1 2" key="1">
    <citation type="submission" date="2016-12" db="EMBL/GenBank/DDBJ databases">
        <title>Complete genome sequence of Thauera chlorobenzoica, a Betaproteobacterium degrading haloaromatics anaerobically to CO2 and halides.</title>
        <authorList>
            <person name="Goris T."/>
            <person name="Mergelsberg M."/>
            <person name="Boll M."/>
        </authorList>
    </citation>
    <scope>NUCLEOTIDE SEQUENCE [LARGE SCALE GENOMIC DNA]</scope>
    <source>
        <strain evidence="1 2">3CB1</strain>
    </source>
</reference>
<proteinExistence type="predicted"/>
<gene>
    <name evidence="1" type="ORF">Tchl_1597</name>
</gene>
<dbReference type="InterPro" id="IPR006311">
    <property type="entry name" value="TAT_signal"/>
</dbReference>
<dbReference type="STRING" id="96773.Tchl_1597"/>
<name>A0A1L6FCJ5_9RHOO</name>
<dbReference type="Proteomes" id="UP000185739">
    <property type="component" value="Chromosome"/>
</dbReference>
<dbReference type="KEGG" id="tcl:Tchl_1597"/>
<protein>
    <submittedName>
        <fullName evidence="1">Uncharacterized protein</fullName>
    </submittedName>
</protein>
<dbReference type="AlphaFoldDB" id="A0A1L6FCJ5"/>
<organism evidence="1 2">
    <name type="scientific">Thauera chlorobenzoica</name>
    <dbReference type="NCBI Taxonomy" id="96773"/>
    <lineage>
        <taxon>Bacteria</taxon>
        <taxon>Pseudomonadati</taxon>
        <taxon>Pseudomonadota</taxon>
        <taxon>Betaproteobacteria</taxon>
        <taxon>Rhodocyclales</taxon>
        <taxon>Zoogloeaceae</taxon>
        <taxon>Thauera</taxon>
    </lineage>
</organism>
<evidence type="ECO:0000313" key="2">
    <source>
        <dbReference type="Proteomes" id="UP000185739"/>
    </source>
</evidence>
<evidence type="ECO:0000313" key="1">
    <source>
        <dbReference type="EMBL" id="APR04456.1"/>
    </source>
</evidence>
<keyword evidence="2" id="KW-1185">Reference proteome</keyword>
<accession>A0A1L6FCJ5</accession>
<sequence length="198" mass="20474">MAAMDRREFFRRAGGGASLAALSTSALSFQNVNFAAGRTQLILLGQGDLPAAVALARRVEEAFHGAGLRTAVLLPGRSELRRIDSLDALLDHPPGTPLLGIMDDAAAVIFQAVAGSRGAHSLASAHHRSSSSATRHCCSAAGYPQPITWNGAGDDQAQHVGQFYLAALGERTAPPASIRPAAAITAAEGALASFLIRL</sequence>